<evidence type="ECO:0000313" key="2">
    <source>
        <dbReference type="EMBL" id="JAU00653.1"/>
    </source>
</evidence>
<feature type="non-terminal residue" evidence="2">
    <location>
        <position position="1"/>
    </location>
</feature>
<name>A0A1E1XMS5_AMBSC</name>
<organism evidence="2">
    <name type="scientific">Amblyomma sculptum</name>
    <name type="common">Tick</name>
    <dbReference type="NCBI Taxonomy" id="1581419"/>
    <lineage>
        <taxon>Eukaryota</taxon>
        <taxon>Metazoa</taxon>
        <taxon>Ecdysozoa</taxon>
        <taxon>Arthropoda</taxon>
        <taxon>Chelicerata</taxon>
        <taxon>Arachnida</taxon>
        <taxon>Acari</taxon>
        <taxon>Parasitiformes</taxon>
        <taxon>Ixodida</taxon>
        <taxon>Ixodoidea</taxon>
        <taxon>Ixodidae</taxon>
        <taxon>Amblyomminae</taxon>
        <taxon>Amblyomma</taxon>
    </lineage>
</organism>
<accession>A0A1E1XMS5</accession>
<dbReference type="PROSITE" id="PS50878">
    <property type="entry name" value="RT_POL"/>
    <property type="match status" value="1"/>
</dbReference>
<reference evidence="2" key="2">
    <citation type="journal article" date="2017" name="Front. Cell. Infect. Microbiol.">
        <title>Analysis of the Salivary Gland Transcriptome of Unfed and Partially Fed Amblyomma sculptum Ticks and Descriptive Proteome of the Saliva.</title>
        <authorList>
            <person name="Esteves E."/>
            <person name="Maruyama S.R."/>
            <person name="Kawahara R."/>
            <person name="Fujita A."/>
            <person name="Martins L.A."/>
            <person name="Righi A.A."/>
            <person name="Costa F.B."/>
            <person name="Palmisano G."/>
            <person name="Labruna M.B."/>
            <person name="Sa-Nunes A."/>
            <person name="Ribeiro J.M.C."/>
            <person name="Fogaca A.C."/>
        </authorList>
    </citation>
    <scope>NUCLEOTIDE SEQUENCE</scope>
</reference>
<reference evidence="2" key="1">
    <citation type="submission" date="2016-09" db="EMBL/GenBank/DDBJ databases">
        <authorList>
            <person name="Capua I."/>
            <person name="De Benedictis P."/>
            <person name="Joannis T."/>
            <person name="Lombin L.H."/>
            <person name="Cattoli G."/>
        </authorList>
    </citation>
    <scope>NUCLEOTIDE SEQUENCE</scope>
</reference>
<proteinExistence type="evidence at transcript level"/>
<dbReference type="AlphaFoldDB" id="A0A1E1XMS5"/>
<protein>
    <submittedName>
        <fullName evidence="2">Putative tick transposon</fullName>
    </submittedName>
</protein>
<feature type="domain" description="Reverse transcriptase" evidence="1">
    <location>
        <begin position="1"/>
        <end position="67"/>
    </location>
</feature>
<sequence>ESAVKDKVLKVFRYVDDFLILVSKQDTQPYLGTVNEILRIFSENGEGLEFTQEQPESDKLQFLDLELSITNERMCWMYHPRAQKGFLSYKSAHSKTVKRAIAMSGLKAAIAMSCCHTMETSFHFQMVRLQDAGFPQSVLTSVVESLLHSIKGVERKQPKLVDERIKPEVVPILSPRCP</sequence>
<dbReference type="EMBL" id="GFAA01002782">
    <property type="protein sequence ID" value="JAU00653.1"/>
    <property type="molecule type" value="mRNA"/>
</dbReference>
<evidence type="ECO:0000259" key="1">
    <source>
        <dbReference type="PROSITE" id="PS50878"/>
    </source>
</evidence>
<dbReference type="InterPro" id="IPR000477">
    <property type="entry name" value="RT_dom"/>
</dbReference>